<feature type="region of interest" description="Disordered" evidence="1">
    <location>
        <begin position="158"/>
        <end position="252"/>
    </location>
</feature>
<dbReference type="Proteomes" id="UP001381693">
    <property type="component" value="Unassembled WGS sequence"/>
</dbReference>
<evidence type="ECO:0000313" key="3">
    <source>
        <dbReference type="EMBL" id="KAK7075759.1"/>
    </source>
</evidence>
<feature type="domain" description="HIF-1 alpha C-terminal transactivation" evidence="2">
    <location>
        <begin position="670"/>
        <end position="699"/>
    </location>
</feature>
<keyword evidence="4" id="KW-1185">Reference proteome</keyword>
<feature type="compositionally biased region" description="Low complexity" evidence="1">
    <location>
        <begin position="200"/>
        <end position="216"/>
    </location>
</feature>
<evidence type="ECO:0000259" key="2">
    <source>
        <dbReference type="Pfam" id="PF08778"/>
    </source>
</evidence>
<protein>
    <recommendedName>
        <fullName evidence="2">HIF-1 alpha C-terminal transactivation domain-containing protein</fullName>
    </recommendedName>
</protein>
<dbReference type="AlphaFoldDB" id="A0AAN9A685"/>
<dbReference type="InterPro" id="IPR014887">
    <property type="entry name" value="HIF-1_CTAD"/>
</dbReference>
<name>A0AAN9A685_HALRR</name>
<dbReference type="Pfam" id="PF08778">
    <property type="entry name" value="HIF-1a_CTAD"/>
    <property type="match status" value="1"/>
</dbReference>
<sequence length="701" mass="75390">GVEAPGEVLSELQLMCSKNTPSYKKSENKSLPSSVPVAVGRSLATPPSPKIKSETRPKAPRIAHAPPPPTPVTTTFKIFTNRTEEMNKGYVTFSEDDPTGIVFKDEPDDLTHLAPSGGDTCVPLEVPTFIPEWDDVLQLDYKQLSVTTSDVLFASPTALSGNTLDQGNTDPKYNEYELTANGSKTSQRLSAGKAGGGRLSGSVSPSSSCSSPTSAGFRTPEPPKSLLSQSLLYQSSPGNKPPLKGVETSRPRTTTESLFTQLDENAMVGDGFNKLELKLEDENMDEFFMRAPYIPLSNESLMLSQDDLMWGAPLEPLISPSGNSLSKRDKYMYLNQEDEDSSLAQMLRDVDPPIIGSDHVKDGPLNSGPQQNQYQQNKFLDIGGTFVDPNKVLPGHFGGKDGLDDSSGGGGGTVADGLPQVMMHEEVEPPPPLVSVDSQHFSLNGKRRHSPLSSPRLSHKKMCSLLYDQQQSQVLQQSPDRLMQQHQQLTPQPQMQSFGLHELTTPYAPTMQQLLISKDPITIRGGRPVGGATAPLNIHRGKDSVLRNLLNVNNGGGGERLSIGKTQDSQATSGIRMQQDRMTAMLLADGGSINANGQLSYPKLRIITGSQGSFVQADTHQYIKVASTADGGGGKSGLESLSGEDGIKRMGRQDSLLLLDPDLSIANLLDLSQFDCEVNAPAGSSDILQGADLLNALDQNL</sequence>
<gene>
    <name evidence="3" type="ORF">SK128_017805</name>
</gene>
<reference evidence="3 4" key="1">
    <citation type="submission" date="2023-11" db="EMBL/GenBank/DDBJ databases">
        <title>Halocaridina rubra genome assembly.</title>
        <authorList>
            <person name="Smith C."/>
        </authorList>
    </citation>
    <scope>NUCLEOTIDE SEQUENCE [LARGE SCALE GENOMIC DNA]</scope>
    <source>
        <strain evidence="3">EP-1</strain>
        <tissue evidence="3">Whole</tissue>
    </source>
</reference>
<dbReference type="EMBL" id="JAXCGZ010010174">
    <property type="protein sequence ID" value="KAK7075759.1"/>
    <property type="molecule type" value="Genomic_DNA"/>
</dbReference>
<accession>A0AAN9A685</accession>
<proteinExistence type="predicted"/>
<feature type="compositionally biased region" description="Polar residues" evidence="1">
    <location>
        <begin position="180"/>
        <end position="189"/>
    </location>
</feature>
<evidence type="ECO:0000256" key="1">
    <source>
        <dbReference type="SAM" id="MobiDB-lite"/>
    </source>
</evidence>
<feature type="non-terminal residue" evidence="3">
    <location>
        <position position="1"/>
    </location>
</feature>
<feature type="region of interest" description="Disordered" evidence="1">
    <location>
        <begin position="19"/>
        <end position="72"/>
    </location>
</feature>
<comment type="caution">
    <text evidence="3">The sequence shown here is derived from an EMBL/GenBank/DDBJ whole genome shotgun (WGS) entry which is preliminary data.</text>
</comment>
<evidence type="ECO:0000313" key="4">
    <source>
        <dbReference type="Proteomes" id="UP001381693"/>
    </source>
</evidence>
<organism evidence="3 4">
    <name type="scientific">Halocaridina rubra</name>
    <name type="common">Hawaiian red shrimp</name>
    <dbReference type="NCBI Taxonomy" id="373956"/>
    <lineage>
        <taxon>Eukaryota</taxon>
        <taxon>Metazoa</taxon>
        <taxon>Ecdysozoa</taxon>
        <taxon>Arthropoda</taxon>
        <taxon>Crustacea</taxon>
        <taxon>Multicrustacea</taxon>
        <taxon>Malacostraca</taxon>
        <taxon>Eumalacostraca</taxon>
        <taxon>Eucarida</taxon>
        <taxon>Decapoda</taxon>
        <taxon>Pleocyemata</taxon>
        <taxon>Caridea</taxon>
        <taxon>Atyoidea</taxon>
        <taxon>Atyidae</taxon>
        <taxon>Halocaridina</taxon>
    </lineage>
</organism>
<feature type="compositionally biased region" description="Polar residues" evidence="1">
    <location>
        <begin position="158"/>
        <end position="171"/>
    </location>
</feature>
<feature type="compositionally biased region" description="Low complexity" evidence="1">
    <location>
        <begin position="225"/>
        <end position="236"/>
    </location>
</feature>
<feature type="compositionally biased region" description="Polar residues" evidence="1">
    <location>
        <begin position="19"/>
        <end position="33"/>
    </location>
</feature>